<name>A0ACC2JRG6_9PEZI</name>
<accession>A0ACC2JRG6</accession>
<evidence type="ECO:0000313" key="1">
    <source>
        <dbReference type="EMBL" id="KAJ8129947.1"/>
    </source>
</evidence>
<protein>
    <submittedName>
        <fullName evidence="1">Uncharacterized protein</fullName>
    </submittedName>
</protein>
<organism evidence="1 2">
    <name type="scientific">Lasiodiplodia mahajangana</name>
    <dbReference type="NCBI Taxonomy" id="1108764"/>
    <lineage>
        <taxon>Eukaryota</taxon>
        <taxon>Fungi</taxon>
        <taxon>Dikarya</taxon>
        <taxon>Ascomycota</taxon>
        <taxon>Pezizomycotina</taxon>
        <taxon>Dothideomycetes</taxon>
        <taxon>Dothideomycetes incertae sedis</taxon>
        <taxon>Botryosphaeriales</taxon>
        <taxon>Botryosphaeriaceae</taxon>
        <taxon>Lasiodiplodia</taxon>
    </lineage>
</organism>
<evidence type="ECO:0000313" key="2">
    <source>
        <dbReference type="Proteomes" id="UP001153332"/>
    </source>
</evidence>
<sequence length="306" mass="33561">MENSSTAVPWETRAPAVHGTIIAEAVLSITFVALRLQARRVSFGYLRLDLSDWLTISALLFALAYFIVVAVGTVFGFGRHIETVTDARRLYILSLLSNVFDLLALASLKLSILALYRSIFPSSRFHRAVTALASLVVAWAVANLILGLVLCIPIESLWDKSIPHAHCLAVSVFQLIMISVHIGIELLILFLPIPSVLRLQVSAERKRLIILTFVVGGTGCIVSIARIPVWVLSESADVSWQLVVPALLAATELMVGFLAVSFPVYRPLFKKSAYANDTARDLSVCHLGVMVTDEVELMRPPNISGW</sequence>
<comment type="caution">
    <text evidence="1">The sequence shown here is derived from an EMBL/GenBank/DDBJ whole genome shotgun (WGS) entry which is preliminary data.</text>
</comment>
<dbReference type="EMBL" id="JAPUUL010000619">
    <property type="protein sequence ID" value="KAJ8129947.1"/>
    <property type="molecule type" value="Genomic_DNA"/>
</dbReference>
<dbReference type="Proteomes" id="UP001153332">
    <property type="component" value="Unassembled WGS sequence"/>
</dbReference>
<keyword evidence="2" id="KW-1185">Reference proteome</keyword>
<proteinExistence type="predicted"/>
<gene>
    <name evidence="1" type="ORF">O1611_g3680</name>
</gene>
<reference evidence="1" key="1">
    <citation type="submission" date="2022-12" db="EMBL/GenBank/DDBJ databases">
        <title>Genome Sequence of Lasiodiplodia mahajangana.</title>
        <authorList>
            <person name="Buettner E."/>
        </authorList>
    </citation>
    <scope>NUCLEOTIDE SEQUENCE</scope>
    <source>
        <strain evidence="1">VT137</strain>
    </source>
</reference>